<reference evidence="2" key="1">
    <citation type="submission" date="2014-08" db="EMBL/GenBank/DDBJ databases">
        <authorList>
            <person name="Moulin L."/>
        </authorList>
    </citation>
    <scope>NUCLEOTIDE SEQUENCE [LARGE SCALE GENOMIC DNA]</scope>
</reference>
<evidence type="ECO:0000313" key="1">
    <source>
        <dbReference type="EMBL" id="CDX26643.1"/>
    </source>
</evidence>
<dbReference type="EMBL" id="CCMZ01000056">
    <property type="protein sequence ID" value="CDX26643.1"/>
    <property type="molecule type" value="Genomic_DNA"/>
</dbReference>
<accession>A0A090EEV6</accession>
<sequence>MSEVRLRGQVPFPDGGEGVYLRFTNPDLDNLQAKFGDNYFADCVPRLNRFDPKFMRECIAFGGKKDGKPFRIAYDDLDCPQVVTANAILDALFLAMHGRTFEGHLDYLENVRKLEVNDDSGNQSSPASS</sequence>
<gene>
    <name evidence="1" type="ORF">MPL3356_60478</name>
</gene>
<evidence type="ECO:0000313" key="2">
    <source>
        <dbReference type="Proteomes" id="UP000045285"/>
    </source>
</evidence>
<name>A0A090EEV6_MESPL</name>
<organism evidence="1 2">
    <name type="scientific">Mesorhizobium plurifarium</name>
    <dbReference type="NCBI Taxonomy" id="69974"/>
    <lineage>
        <taxon>Bacteria</taxon>
        <taxon>Pseudomonadati</taxon>
        <taxon>Pseudomonadota</taxon>
        <taxon>Alphaproteobacteria</taxon>
        <taxon>Hyphomicrobiales</taxon>
        <taxon>Phyllobacteriaceae</taxon>
        <taxon>Mesorhizobium</taxon>
    </lineage>
</organism>
<keyword evidence="2" id="KW-1185">Reference proteome</keyword>
<dbReference type="AlphaFoldDB" id="A0A090EEV6"/>
<proteinExistence type="predicted"/>
<protein>
    <submittedName>
        <fullName evidence="1">Uncharacterized protein</fullName>
    </submittedName>
</protein>
<dbReference type="Proteomes" id="UP000045285">
    <property type="component" value="Unassembled WGS sequence"/>
</dbReference>